<feature type="coiled-coil region" evidence="1">
    <location>
        <begin position="7"/>
        <end position="48"/>
    </location>
</feature>
<gene>
    <name evidence="2" type="ORF">PSON_ATCC_30995.1.T1110095</name>
</gene>
<evidence type="ECO:0000313" key="2">
    <source>
        <dbReference type="EMBL" id="CAD8116554.1"/>
    </source>
</evidence>
<reference evidence="2" key="1">
    <citation type="submission" date="2021-01" db="EMBL/GenBank/DDBJ databases">
        <authorList>
            <consortium name="Genoscope - CEA"/>
            <person name="William W."/>
        </authorList>
    </citation>
    <scope>NUCLEOTIDE SEQUENCE</scope>
</reference>
<keyword evidence="3" id="KW-1185">Reference proteome</keyword>
<dbReference type="OrthoDB" id="297444at2759"/>
<proteinExistence type="predicted"/>
<evidence type="ECO:0000256" key="1">
    <source>
        <dbReference type="SAM" id="Coils"/>
    </source>
</evidence>
<keyword evidence="1" id="KW-0175">Coiled coil</keyword>
<sequence>MGCVAQKKKVEKQIYKMETQIKKLVQQNEEMTNQINSMREQEQILSQLCEQRSERQRIDLTGLTDELNTRFEKMRSDLKEIDNICEEQKQAKLREMLEWKNLFDKLDNVSKNNLSQISEEDEQ</sequence>
<accession>A0A8S1QMU9</accession>
<protein>
    <submittedName>
        <fullName evidence="2">Uncharacterized protein</fullName>
    </submittedName>
</protein>
<dbReference type="Proteomes" id="UP000692954">
    <property type="component" value="Unassembled WGS sequence"/>
</dbReference>
<evidence type="ECO:0000313" key="3">
    <source>
        <dbReference type="Proteomes" id="UP000692954"/>
    </source>
</evidence>
<organism evidence="2 3">
    <name type="scientific">Paramecium sonneborni</name>
    <dbReference type="NCBI Taxonomy" id="65129"/>
    <lineage>
        <taxon>Eukaryota</taxon>
        <taxon>Sar</taxon>
        <taxon>Alveolata</taxon>
        <taxon>Ciliophora</taxon>
        <taxon>Intramacronucleata</taxon>
        <taxon>Oligohymenophorea</taxon>
        <taxon>Peniculida</taxon>
        <taxon>Parameciidae</taxon>
        <taxon>Paramecium</taxon>
    </lineage>
</organism>
<comment type="caution">
    <text evidence="2">The sequence shown here is derived from an EMBL/GenBank/DDBJ whole genome shotgun (WGS) entry which is preliminary data.</text>
</comment>
<name>A0A8S1QMU9_9CILI</name>
<dbReference type="EMBL" id="CAJJDN010000111">
    <property type="protein sequence ID" value="CAD8116554.1"/>
    <property type="molecule type" value="Genomic_DNA"/>
</dbReference>
<dbReference type="AlphaFoldDB" id="A0A8S1QMU9"/>